<dbReference type="NCBIfam" id="NF037933">
    <property type="entry name" value="EpaQ_fam"/>
    <property type="match status" value="1"/>
</dbReference>
<keyword evidence="1" id="KW-1133">Transmembrane helix</keyword>
<evidence type="ECO:0000256" key="1">
    <source>
        <dbReference type="SAM" id="Phobius"/>
    </source>
</evidence>
<comment type="caution">
    <text evidence="2">The sequence shown here is derived from an EMBL/GenBank/DDBJ whole genome shotgun (WGS) entry which is preliminary data.</text>
</comment>
<dbReference type="AlphaFoldDB" id="A0A829F588"/>
<feature type="transmembrane region" description="Helical" evidence="1">
    <location>
        <begin position="239"/>
        <end position="257"/>
    </location>
</feature>
<sequence length="392" mass="44965">MSKIQQVVEKMINKMSALFLLLLISTLYLIWTIGLSQPTILFLYNNAAQLVTFVVGCLFLLNVYKMDKKDAIYIVAGVLFYLFFSFFRSYRGDTMYGDLIVPTIIAFLLIVKWTEFTGFDRSLYLLVFYVFLLITVHRVFTEIPVPKGESIWHLSNKLSDIWINTNTIGSSLMTLAFLITGFASSFGKWYIRLLSLPALVLALATVWVCQSKSALYALVIFLILEILPKKMFRKSYLSFIMYAVVAVLAVPISYFAAMSDKVHLFTGREEIWRKFYETLGEKTGQVLIGMKQFFFHRGNQILGNHNSYHAVINHYGLIGFSISVILLLSLIWFIVRGKDLTNGQITFLWTFLAIMCQSFMEETLTTISWVPIVFIMLGMATHSYKTKNTIKS</sequence>
<feature type="transmembrane region" description="Helical" evidence="1">
    <location>
        <begin position="161"/>
        <end position="182"/>
    </location>
</feature>
<gene>
    <name evidence="2" type="ORF">SSM_02785</name>
</gene>
<name>A0A829F588_ENTFC</name>
<proteinExistence type="predicted"/>
<accession>A0A829F588</accession>
<feature type="transmembrane region" description="Helical" evidence="1">
    <location>
        <begin position="94"/>
        <end position="111"/>
    </location>
</feature>
<feature type="transmembrane region" description="Helical" evidence="1">
    <location>
        <begin position="46"/>
        <end position="64"/>
    </location>
</feature>
<reference evidence="2 3" key="1">
    <citation type="submission" date="2013-02" db="EMBL/GenBank/DDBJ databases">
        <title>The Genome Sequence of Enterococcus faecium HM1072.</title>
        <authorList>
            <consortium name="The Broad Institute Genome Sequencing Platform"/>
            <consortium name="The Broad Institute Genome Sequencing Center for Infectious Disease"/>
            <person name="Earl A.M."/>
            <person name="Gilmore M.S."/>
            <person name="Lebreton F."/>
            <person name="Courvalin P."/>
            <person name="Walker B."/>
            <person name="Young S.K."/>
            <person name="Zeng Q."/>
            <person name="Gargeya S."/>
            <person name="Fitzgerald M."/>
            <person name="Haas B."/>
            <person name="Abouelleil A."/>
            <person name="Alvarado L."/>
            <person name="Arachchi H.M."/>
            <person name="Berlin A.M."/>
            <person name="Chapman S.B."/>
            <person name="Dewar J."/>
            <person name="Goldberg J."/>
            <person name="Griggs A."/>
            <person name="Gujja S."/>
            <person name="Hansen M."/>
            <person name="Howarth C."/>
            <person name="Imamovic A."/>
            <person name="Larimer J."/>
            <person name="McCowan C."/>
            <person name="Murphy C."/>
            <person name="Neiman D."/>
            <person name="Pearson M."/>
            <person name="Priest M."/>
            <person name="Roberts A."/>
            <person name="Saif S."/>
            <person name="Shea T."/>
            <person name="Sisk P."/>
            <person name="Sykes S."/>
            <person name="Wortman J."/>
            <person name="Nusbaum C."/>
            <person name="Birren B."/>
        </authorList>
    </citation>
    <scope>NUCLEOTIDE SEQUENCE [LARGE SCALE GENOMIC DNA]</scope>
    <source>
        <strain evidence="2 3">HM1072</strain>
    </source>
</reference>
<organism evidence="2 3">
    <name type="scientific">Enterococcus faecium EnGen0192</name>
    <dbReference type="NCBI Taxonomy" id="1157487"/>
    <lineage>
        <taxon>Bacteria</taxon>
        <taxon>Bacillati</taxon>
        <taxon>Bacillota</taxon>
        <taxon>Bacilli</taxon>
        <taxon>Lactobacillales</taxon>
        <taxon>Enterococcaceae</taxon>
        <taxon>Enterococcus</taxon>
    </lineage>
</organism>
<feature type="transmembrane region" description="Helical" evidence="1">
    <location>
        <begin position="342"/>
        <end position="360"/>
    </location>
</feature>
<dbReference type="EMBL" id="AITY01000062">
    <property type="protein sequence ID" value="EOM19183.1"/>
    <property type="molecule type" value="Genomic_DNA"/>
</dbReference>
<dbReference type="Proteomes" id="UP000013897">
    <property type="component" value="Unassembled WGS sequence"/>
</dbReference>
<dbReference type="RefSeq" id="WP_010731357.1">
    <property type="nucleotide sequence ID" value="NZ_KB949529.1"/>
</dbReference>
<feature type="transmembrane region" description="Helical" evidence="1">
    <location>
        <begin position="71"/>
        <end position="88"/>
    </location>
</feature>
<evidence type="ECO:0000313" key="2">
    <source>
        <dbReference type="EMBL" id="EOM19183.1"/>
    </source>
</evidence>
<feature type="transmembrane region" description="Helical" evidence="1">
    <location>
        <begin position="123"/>
        <end position="141"/>
    </location>
</feature>
<keyword evidence="1" id="KW-0472">Membrane</keyword>
<feature type="transmembrane region" description="Helical" evidence="1">
    <location>
        <begin position="315"/>
        <end position="335"/>
    </location>
</feature>
<feature type="transmembrane region" description="Helical" evidence="1">
    <location>
        <begin position="189"/>
        <end position="208"/>
    </location>
</feature>
<protein>
    <submittedName>
        <fullName evidence="2">Uncharacterized protein</fullName>
    </submittedName>
</protein>
<dbReference type="PANTHER" id="PTHR37422">
    <property type="entry name" value="TEICHURONIC ACID BIOSYNTHESIS PROTEIN TUAE"/>
    <property type="match status" value="1"/>
</dbReference>
<dbReference type="PANTHER" id="PTHR37422:SF17">
    <property type="entry name" value="O-ANTIGEN LIGASE"/>
    <property type="match status" value="1"/>
</dbReference>
<keyword evidence="1" id="KW-0812">Transmembrane</keyword>
<feature type="transmembrane region" description="Helical" evidence="1">
    <location>
        <begin position="214"/>
        <end position="232"/>
    </location>
</feature>
<evidence type="ECO:0000313" key="3">
    <source>
        <dbReference type="Proteomes" id="UP000013897"/>
    </source>
</evidence>
<feature type="transmembrane region" description="Helical" evidence="1">
    <location>
        <begin position="366"/>
        <end position="384"/>
    </location>
</feature>
<dbReference type="InterPro" id="IPR051533">
    <property type="entry name" value="WaaL-like"/>
</dbReference>